<feature type="transmembrane region" description="Helical" evidence="4">
    <location>
        <begin position="469"/>
        <end position="490"/>
    </location>
</feature>
<dbReference type="PANTHER" id="PTHR23527">
    <property type="entry name" value="BLL3282 PROTEIN"/>
    <property type="match status" value="1"/>
</dbReference>
<dbReference type="Gene3D" id="1.20.1250.20">
    <property type="entry name" value="MFS general substrate transporter like domains"/>
    <property type="match status" value="2"/>
</dbReference>
<dbReference type="EMBL" id="VJMG01000029">
    <property type="protein sequence ID" value="TRL38714.1"/>
    <property type="molecule type" value="Genomic_DNA"/>
</dbReference>
<keyword evidence="3 4" id="KW-0472">Membrane</keyword>
<dbReference type="Pfam" id="PF07690">
    <property type="entry name" value="MFS_1"/>
    <property type="match status" value="1"/>
</dbReference>
<accession>A0A549TA17</accession>
<reference evidence="6 7" key="1">
    <citation type="submission" date="2019-07" db="EMBL/GenBank/DDBJ databases">
        <title>Ln-dependent methylotrophs.</title>
        <authorList>
            <person name="Tani A."/>
        </authorList>
    </citation>
    <scope>NUCLEOTIDE SEQUENCE [LARGE SCALE GENOMIC DNA]</scope>
    <source>
        <strain evidence="6 7">SM12</strain>
    </source>
</reference>
<gene>
    <name evidence="6" type="ORF">FNA46_12075</name>
</gene>
<dbReference type="PROSITE" id="PS50850">
    <property type="entry name" value="MFS"/>
    <property type="match status" value="1"/>
</dbReference>
<evidence type="ECO:0000313" key="6">
    <source>
        <dbReference type="EMBL" id="TRL38714.1"/>
    </source>
</evidence>
<feature type="domain" description="Major facilitator superfamily (MFS) profile" evidence="5">
    <location>
        <begin position="107"/>
        <end position="495"/>
    </location>
</feature>
<dbReference type="InterPro" id="IPR052952">
    <property type="entry name" value="MFS-Transporter"/>
</dbReference>
<feature type="transmembrane region" description="Helical" evidence="4">
    <location>
        <begin position="437"/>
        <end position="463"/>
    </location>
</feature>
<dbReference type="PANTHER" id="PTHR23527:SF1">
    <property type="entry name" value="BLL3282 PROTEIN"/>
    <property type="match status" value="1"/>
</dbReference>
<evidence type="ECO:0000313" key="7">
    <source>
        <dbReference type="Proteomes" id="UP000316801"/>
    </source>
</evidence>
<keyword evidence="7" id="KW-1185">Reference proteome</keyword>
<evidence type="ECO:0000256" key="1">
    <source>
        <dbReference type="ARBA" id="ARBA00022692"/>
    </source>
</evidence>
<dbReference type="InterPro" id="IPR020846">
    <property type="entry name" value="MFS_dom"/>
</dbReference>
<proteinExistence type="predicted"/>
<dbReference type="SUPFAM" id="SSF103473">
    <property type="entry name" value="MFS general substrate transporter"/>
    <property type="match status" value="1"/>
</dbReference>
<keyword evidence="2 4" id="KW-1133">Transmembrane helix</keyword>
<dbReference type="InterPro" id="IPR011701">
    <property type="entry name" value="MFS"/>
</dbReference>
<feature type="transmembrane region" description="Helical" evidence="4">
    <location>
        <begin position="319"/>
        <end position="340"/>
    </location>
</feature>
<dbReference type="Proteomes" id="UP000316801">
    <property type="component" value="Unassembled WGS sequence"/>
</dbReference>
<feature type="transmembrane region" description="Helical" evidence="4">
    <location>
        <begin position="346"/>
        <end position="366"/>
    </location>
</feature>
<feature type="transmembrane region" description="Helical" evidence="4">
    <location>
        <begin position="264"/>
        <end position="285"/>
    </location>
</feature>
<feature type="transmembrane region" description="Helical" evidence="4">
    <location>
        <begin position="179"/>
        <end position="212"/>
    </location>
</feature>
<evidence type="ECO:0000256" key="4">
    <source>
        <dbReference type="SAM" id="Phobius"/>
    </source>
</evidence>
<evidence type="ECO:0000256" key="3">
    <source>
        <dbReference type="ARBA" id="ARBA00023136"/>
    </source>
</evidence>
<feature type="transmembrane region" description="Helical" evidence="4">
    <location>
        <begin position="107"/>
        <end position="133"/>
    </location>
</feature>
<evidence type="ECO:0000256" key="2">
    <source>
        <dbReference type="ARBA" id="ARBA00022989"/>
    </source>
</evidence>
<name>A0A549TA17_9HYPH</name>
<sequence>MMSHLKVERRGGKFRAPFGVDALCIPRCMLHLLRHRCVIHSIGAPSTGFCEGNQTVSAWQPRTVDRLRQILKSVSTYKYSFPTRNPRLPRMSDILAGERRLAPASSLLQTLAAATLIQIVATASVLALTAIAPSVAHDLGIGAHWIGYQISLIYASGMVSSAVAGTLVQRYGPVKVEQLALVLFAVGFAGIATALVPVIVVASLLIGFGYGLNNPASSEMLSRVTPQHRRNIVFSLKQAGVPLGGICASFAFPYLSARFGWHEALLIGAVGPLATMGLLAFTHAAEPKQAMKPRSLGRGFIEEQSIIWKSRPLRTLSGLGFAYSAMQLSASAFAVVALVHDAGWSLLSAGAVAAAMQFAGAFGRVFWGVVADRIGGGLLTLSLLGLLGGCGFAGLYWLANLPLVLQAGLFVLIGAVTIGWNGVLLAEVAHHAPEARVGAITGGALVYTFIGVIVGPSTFAALYALTGHYGASFLCFSLFGFGGMVAAWVAHRKDD</sequence>
<protein>
    <submittedName>
        <fullName evidence="6">MFS transporter</fullName>
    </submittedName>
</protein>
<dbReference type="InterPro" id="IPR036259">
    <property type="entry name" value="MFS_trans_sf"/>
</dbReference>
<keyword evidence="1 4" id="KW-0812">Transmembrane</keyword>
<evidence type="ECO:0000259" key="5">
    <source>
        <dbReference type="PROSITE" id="PS50850"/>
    </source>
</evidence>
<feature type="transmembrane region" description="Helical" evidence="4">
    <location>
        <begin position="378"/>
        <end position="398"/>
    </location>
</feature>
<feature type="transmembrane region" description="Helical" evidence="4">
    <location>
        <begin position="404"/>
        <end position="425"/>
    </location>
</feature>
<feature type="transmembrane region" description="Helical" evidence="4">
    <location>
        <begin position="145"/>
        <end position="167"/>
    </location>
</feature>
<dbReference type="GO" id="GO:0022857">
    <property type="term" value="F:transmembrane transporter activity"/>
    <property type="evidence" value="ECO:0007669"/>
    <property type="project" value="InterPro"/>
</dbReference>
<dbReference type="AlphaFoldDB" id="A0A549TA17"/>
<organism evidence="6 7">
    <name type="scientific">Rhizobium straminoryzae</name>
    <dbReference type="NCBI Taxonomy" id="1387186"/>
    <lineage>
        <taxon>Bacteria</taxon>
        <taxon>Pseudomonadati</taxon>
        <taxon>Pseudomonadota</taxon>
        <taxon>Alphaproteobacteria</taxon>
        <taxon>Hyphomicrobiales</taxon>
        <taxon>Rhizobiaceae</taxon>
        <taxon>Rhizobium/Agrobacterium group</taxon>
        <taxon>Rhizobium</taxon>
    </lineage>
</organism>
<comment type="caution">
    <text evidence="6">The sequence shown here is derived from an EMBL/GenBank/DDBJ whole genome shotgun (WGS) entry which is preliminary data.</text>
</comment>